<dbReference type="EMBL" id="CADCTP010000306">
    <property type="protein sequence ID" value="CAA9278014.1"/>
    <property type="molecule type" value="Genomic_DNA"/>
</dbReference>
<feature type="compositionally biased region" description="Low complexity" evidence="1">
    <location>
        <begin position="99"/>
        <end position="113"/>
    </location>
</feature>
<dbReference type="AlphaFoldDB" id="A0A6J4JH75"/>
<accession>A0A6J4JH75</accession>
<sequence length="124" mass="12965">GGERGAAGQRPAAGAWGRRTPGAAEHLPVRHPGGPARRPAGDLGHRRDRRPGGPGDAQRGARRLRPAHRGLGALRRGADDRGDPAHRLRPADRPPPEHPAAAGRPAAQAGRRLPPVPGRFPGEL</sequence>
<name>A0A6J4JH75_9ACTN</name>
<evidence type="ECO:0000256" key="1">
    <source>
        <dbReference type="SAM" id="MobiDB-lite"/>
    </source>
</evidence>
<protein>
    <submittedName>
        <fullName evidence="2">Uncharacterized protein</fullName>
    </submittedName>
</protein>
<feature type="compositionally biased region" description="Basic and acidic residues" evidence="1">
    <location>
        <begin position="76"/>
        <end position="96"/>
    </location>
</feature>
<proteinExistence type="predicted"/>
<feature type="non-terminal residue" evidence="2">
    <location>
        <position position="124"/>
    </location>
</feature>
<evidence type="ECO:0000313" key="2">
    <source>
        <dbReference type="EMBL" id="CAA9278014.1"/>
    </source>
</evidence>
<gene>
    <name evidence="2" type="ORF">AVDCRST_MAG41-3316</name>
</gene>
<reference evidence="2" key="1">
    <citation type="submission" date="2020-02" db="EMBL/GenBank/DDBJ databases">
        <authorList>
            <person name="Meier V. D."/>
        </authorList>
    </citation>
    <scope>NUCLEOTIDE SEQUENCE</scope>
    <source>
        <strain evidence="2">AVDCRST_MAG41</strain>
    </source>
</reference>
<organism evidence="2">
    <name type="scientific">uncultured Mycobacteriales bacterium</name>
    <dbReference type="NCBI Taxonomy" id="581187"/>
    <lineage>
        <taxon>Bacteria</taxon>
        <taxon>Bacillati</taxon>
        <taxon>Actinomycetota</taxon>
        <taxon>Actinomycetes</taxon>
        <taxon>Mycobacteriales</taxon>
        <taxon>environmental samples</taxon>
    </lineage>
</organism>
<feature type="region of interest" description="Disordered" evidence="1">
    <location>
        <begin position="1"/>
        <end position="124"/>
    </location>
</feature>
<feature type="compositionally biased region" description="Low complexity" evidence="1">
    <location>
        <begin position="1"/>
        <end position="19"/>
    </location>
</feature>
<feature type="non-terminal residue" evidence="2">
    <location>
        <position position="1"/>
    </location>
</feature>